<evidence type="ECO:0000256" key="1">
    <source>
        <dbReference type="ARBA" id="ARBA00008136"/>
    </source>
</evidence>
<reference evidence="9 10" key="1">
    <citation type="submission" date="2019-04" db="EMBL/GenBank/DDBJ databases">
        <title>Friends and foes A comparative genomics study of 23 Aspergillus species from section Flavi.</title>
        <authorList>
            <consortium name="DOE Joint Genome Institute"/>
            <person name="Kjaerbolling I."/>
            <person name="Vesth T."/>
            <person name="Frisvad J.C."/>
            <person name="Nybo J.L."/>
            <person name="Theobald S."/>
            <person name="Kildgaard S."/>
            <person name="Isbrandt T."/>
            <person name="Kuo A."/>
            <person name="Sato A."/>
            <person name="Lyhne E.K."/>
            <person name="Kogle M.E."/>
            <person name="Wiebenga A."/>
            <person name="Kun R.S."/>
            <person name="Lubbers R.J."/>
            <person name="Makela M.R."/>
            <person name="Barry K."/>
            <person name="Chovatia M."/>
            <person name="Clum A."/>
            <person name="Daum C."/>
            <person name="Haridas S."/>
            <person name="He G."/>
            <person name="LaButti K."/>
            <person name="Lipzen A."/>
            <person name="Mondo S."/>
            <person name="Riley R."/>
            <person name="Salamov A."/>
            <person name="Simmons B.A."/>
            <person name="Magnuson J.K."/>
            <person name="Henrissat B."/>
            <person name="Mortensen U.H."/>
            <person name="Larsen T.O."/>
            <person name="Devries R.P."/>
            <person name="Grigoriev I.V."/>
            <person name="Machida M."/>
            <person name="Baker S.E."/>
            <person name="Andersen M.R."/>
        </authorList>
    </citation>
    <scope>NUCLEOTIDE SEQUENCE [LARGE SCALE GENOMIC DNA]</scope>
    <source>
        <strain evidence="9 10">CBS 117625</strain>
    </source>
</reference>
<dbReference type="EMBL" id="ML743582">
    <property type="protein sequence ID" value="KAE8136671.1"/>
    <property type="molecule type" value="Genomic_DNA"/>
</dbReference>
<dbReference type="PANTHER" id="PTHR13604:SF0">
    <property type="entry name" value="ABASIC SITE PROCESSING PROTEIN HMCES"/>
    <property type="match status" value="1"/>
</dbReference>
<dbReference type="GO" id="GO:0006508">
    <property type="term" value="P:proteolysis"/>
    <property type="evidence" value="ECO:0007669"/>
    <property type="project" value="UniProtKB-KW"/>
</dbReference>
<feature type="compositionally biased region" description="Basic and acidic residues" evidence="8">
    <location>
        <begin position="294"/>
        <end position="303"/>
    </location>
</feature>
<feature type="compositionally biased region" description="Basic and acidic residues" evidence="8">
    <location>
        <begin position="338"/>
        <end position="356"/>
    </location>
</feature>
<dbReference type="GO" id="GO:0106300">
    <property type="term" value="P:protein-DNA covalent cross-linking repair"/>
    <property type="evidence" value="ECO:0007669"/>
    <property type="project" value="InterPro"/>
</dbReference>
<evidence type="ECO:0000313" key="9">
    <source>
        <dbReference type="EMBL" id="KAE8136671.1"/>
    </source>
</evidence>
<keyword evidence="6" id="KW-0238">DNA-binding</keyword>
<feature type="compositionally biased region" description="Polar residues" evidence="8">
    <location>
        <begin position="374"/>
        <end position="383"/>
    </location>
</feature>
<comment type="similarity">
    <text evidence="1">Belongs to the SOS response-associated peptidase family.</text>
</comment>
<feature type="region of interest" description="Disordered" evidence="8">
    <location>
        <begin position="294"/>
        <end position="418"/>
    </location>
</feature>
<evidence type="ECO:0000256" key="7">
    <source>
        <dbReference type="ARBA" id="ARBA00023239"/>
    </source>
</evidence>
<evidence type="ECO:0000256" key="8">
    <source>
        <dbReference type="SAM" id="MobiDB-lite"/>
    </source>
</evidence>
<dbReference type="PANTHER" id="PTHR13604">
    <property type="entry name" value="DC12-RELATED"/>
    <property type="match status" value="1"/>
</dbReference>
<sequence>MCGRYALGVRMVFMRRRLQEQGLQVDEAPSDDEVRETYNFAPGNFGAVYRADIYPSGHGEEQNENDDSGPHTTLRTQDRARAKDEQSHCQLYYKIQSMKWGLVPFWTKRKPDYGSLMRTINCRDDSLVEDRGMWTSMKRKKRCVVVCQGFYEWLKKGPGGKEKVPHFVKRKDGELMLFAGLWDCVSYEGEDEKLYTYTIITTSSNPYLKFLHDRMPVILDPTSEAMKIWLDPNRTTWSKELQSVLKPYEGELECYPVPKEVGKVGNNSPDFIVPVNSKENKSNIANFFANAKKKTEPGVKIEGDDSTDQNIIKNEDDPRPTKDDEWSEDNAPKPAAGIKRERTPEEPGKVVDEGMKKLKTGPLIPSSKKITKHNPVSMQQTSPVGKKMRSATHNEKPMKKVNAKKADGSQPITKFFSN</sequence>
<evidence type="ECO:0000313" key="10">
    <source>
        <dbReference type="Proteomes" id="UP000325672"/>
    </source>
</evidence>
<dbReference type="SUPFAM" id="SSF143081">
    <property type="entry name" value="BB1717-like"/>
    <property type="match status" value="1"/>
</dbReference>
<name>A0A5N6SSA3_ASPPS</name>
<dbReference type="InterPro" id="IPR036590">
    <property type="entry name" value="SRAP-like"/>
</dbReference>
<organism evidence="9 10">
    <name type="scientific">Aspergillus pseudotamarii</name>
    <dbReference type="NCBI Taxonomy" id="132259"/>
    <lineage>
        <taxon>Eukaryota</taxon>
        <taxon>Fungi</taxon>
        <taxon>Dikarya</taxon>
        <taxon>Ascomycota</taxon>
        <taxon>Pezizomycotina</taxon>
        <taxon>Eurotiomycetes</taxon>
        <taxon>Eurotiomycetidae</taxon>
        <taxon>Eurotiales</taxon>
        <taxon>Aspergillaceae</taxon>
        <taxon>Aspergillus</taxon>
        <taxon>Aspergillus subgen. Circumdati</taxon>
    </lineage>
</organism>
<evidence type="ECO:0000256" key="5">
    <source>
        <dbReference type="ARBA" id="ARBA00023124"/>
    </source>
</evidence>
<protein>
    <submittedName>
        <fullName evidence="9">DUF159 domain protein</fullName>
    </submittedName>
</protein>
<evidence type="ECO:0000256" key="2">
    <source>
        <dbReference type="ARBA" id="ARBA00022670"/>
    </source>
</evidence>
<proteinExistence type="inferred from homology"/>
<evidence type="ECO:0000256" key="6">
    <source>
        <dbReference type="ARBA" id="ARBA00023125"/>
    </source>
</evidence>
<keyword evidence="3" id="KW-0227">DNA damage</keyword>
<gene>
    <name evidence="9" type="ORF">BDV38DRAFT_283620</name>
</gene>
<dbReference type="GO" id="GO:0016829">
    <property type="term" value="F:lyase activity"/>
    <property type="evidence" value="ECO:0007669"/>
    <property type="project" value="UniProtKB-KW"/>
</dbReference>
<evidence type="ECO:0000256" key="4">
    <source>
        <dbReference type="ARBA" id="ARBA00022801"/>
    </source>
</evidence>
<dbReference type="GO" id="GO:0003697">
    <property type="term" value="F:single-stranded DNA binding"/>
    <property type="evidence" value="ECO:0007669"/>
    <property type="project" value="InterPro"/>
</dbReference>
<evidence type="ECO:0000256" key="3">
    <source>
        <dbReference type="ARBA" id="ARBA00022763"/>
    </source>
</evidence>
<dbReference type="GO" id="GO:0008233">
    <property type="term" value="F:peptidase activity"/>
    <property type="evidence" value="ECO:0007669"/>
    <property type="project" value="UniProtKB-KW"/>
</dbReference>
<accession>A0A5N6SSA3</accession>
<dbReference type="Gene3D" id="3.90.1680.10">
    <property type="entry name" value="SOS response associated peptidase-like"/>
    <property type="match status" value="1"/>
</dbReference>
<dbReference type="InterPro" id="IPR003738">
    <property type="entry name" value="SRAP"/>
</dbReference>
<dbReference type="Pfam" id="PF02586">
    <property type="entry name" value="SRAP"/>
    <property type="match status" value="1"/>
</dbReference>
<feature type="compositionally biased region" description="Basic and acidic residues" evidence="8">
    <location>
        <begin position="313"/>
        <end position="324"/>
    </location>
</feature>
<dbReference type="GeneID" id="43644282"/>
<dbReference type="Proteomes" id="UP000325672">
    <property type="component" value="Unassembled WGS sequence"/>
</dbReference>
<dbReference type="RefSeq" id="XP_031912734.1">
    <property type="nucleotide sequence ID" value="XM_032060072.1"/>
</dbReference>
<dbReference type="AlphaFoldDB" id="A0A5N6SSA3"/>
<keyword evidence="2" id="KW-0645">Protease</keyword>
<keyword evidence="7" id="KW-0456">Lyase</keyword>
<keyword evidence="5" id="KW-0190">Covalent protein-DNA linkage</keyword>
<keyword evidence="10" id="KW-1185">Reference proteome</keyword>
<keyword evidence="4" id="KW-0378">Hydrolase</keyword>
<dbReference type="OrthoDB" id="2111841at2759"/>